<comment type="caution">
    <text evidence="2">The sequence shown here is derived from an EMBL/GenBank/DDBJ whole genome shotgun (WGS) entry which is preliminary data.</text>
</comment>
<organism evidence="2 3">
    <name type="scientific">Mesorhabditis spiculigera</name>
    <dbReference type="NCBI Taxonomy" id="96644"/>
    <lineage>
        <taxon>Eukaryota</taxon>
        <taxon>Metazoa</taxon>
        <taxon>Ecdysozoa</taxon>
        <taxon>Nematoda</taxon>
        <taxon>Chromadorea</taxon>
        <taxon>Rhabditida</taxon>
        <taxon>Rhabditina</taxon>
        <taxon>Rhabditomorpha</taxon>
        <taxon>Rhabditoidea</taxon>
        <taxon>Rhabditidae</taxon>
        <taxon>Mesorhabditinae</taxon>
        <taxon>Mesorhabditis</taxon>
    </lineage>
</organism>
<protein>
    <submittedName>
        <fullName evidence="2">Uncharacterized protein</fullName>
    </submittedName>
</protein>
<keyword evidence="1" id="KW-1133">Transmembrane helix</keyword>
<keyword evidence="1" id="KW-0472">Membrane</keyword>
<gene>
    <name evidence="2" type="ORF">MSPICULIGERA_LOCUS12258</name>
</gene>
<evidence type="ECO:0000256" key="1">
    <source>
        <dbReference type="SAM" id="Phobius"/>
    </source>
</evidence>
<keyword evidence="3" id="KW-1185">Reference proteome</keyword>
<evidence type="ECO:0000313" key="2">
    <source>
        <dbReference type="EMBL" id="CAJ0573914.1"/>
    </source>
</evidence>
<feature type="transmembrane region" description="Helical" evidence="1">
    <location>
        <begin position="93"/>
        <end position="113"/>
    </location>
</feature>
<keyword evidence="1" id="KW-0812">Transmembrane</keyword>
<feature type="transmembrane region" description="Helical" evidence="1">
    <location>
        <begin position="27"/>
        <end position="48"/>
    </location>
</feature>
<dbReference type="Proteomes" id="UP001177023">
    <property type="component" value="Unassembled WGS sequence"/>
</dbReference>
<reference evidence="2" key="1">
    <citation type="submission" date="2023-06" db="EMBL/GenBank/DDBJ databases">
        <authorList>
            <person name="Delattre M."/>
        </authorList>
    </citation>
    <scope>NUCLEOTIDE SEQUENCE</scope>
    <source>
        <strain evidence="2">AF72</strain>
    </source>
</reference>
<accession>A0AA36G0H2</accession>
<feature type="non-terminal residue" evidence="2">
    <location>
        <position position="152"/>
    </location>
</feature>
<evidence type="ECO:0000313" key="3">
    <source>
        <dbReference type="Proteomes" id="UP001177023"/>
    </source>
</evidence>
<dbReference type="AlphaFoldDB" id="A0AA36G0H2"/>
<dbReference type="EMBL" id="CATQJA010002625">
    <property type="protein sequence ID" value="CAJ0573914.1"/>
    <property type="molecule type" value="Genomic_DNA"/>
</dbReference>
<feature type="transmembrane region" description="Helical" evidence="1">
    <location>
        <begin position="68"/>
        <end position="86"/>
    </location>
</feature>
<proteinExistence type="predicted"/>
<sequence length="152" mass="17862">MEFLKSWLDHNECSSKVCTQLTFWSRVLLNLSLSTAISCSFVLIMVVVYERLNRLEDPHNLSQRFPKLLLWSLTVFSACGIGVFIVRFDEPRFFMISTMLPAVVTTIECLILIMRLGNIRGYHLQDEDEDNYYSLQWIMRLTMFYVFATIKL</sequence>
<name>A0AA36G0H2_9BILA</name>